<evidence type="ECO:0000256" key="3">
    <source>
        <dbReference type="ARBA" id="ARBA00023315"/>
    </source>
</evidence>
<dbReference type="Gene3D" id="1.10.1200.10">
    <property type="entry name" value="ACP-like"/>
    <property type="match status" value="2"/>
</dbReference>
<dbReference type="EC" id="2.3.1.39" evidence="1"/>
<sequence length="578" mass="59818">MPPVAEMIVGVFPGQGAYLPGVLDGLVTSERTRAVVDEVEDVAVRMLGRGPSGLLGAGDRAPTADQLLATAPDTLQLAAFTTSVVLHEALRERGATWQLFVGHSLGEISALVAAGAFSLTEGTEVMCHRILALAEHDGSGGRMVALACDRTRTEQILALLPEAGVVVAAVNGNRQTTVSGPQPALTTVCSIAEALGVRASPLVSPHPFHNPVLQPARRAFARRIRDYRTGHLHTPVFSPILGRHYRSGEPVGDVLAAHLVHPVDLLGTVEQVHRAGGRIWVEMGAGRTVTNLVRSVNDNVLTLAPLAGPTSSVAEVAGFLAPSTDVPPVTPPAPVDSGAGPAPAEPIVAPAAHAEPIVAEPIVAGPVGSVGSLDRAEVVAAVRALYARVLEYPEEVFEDDAQLEADLGVDSVKQTELFGRVAQLYGVVPPTNGFRIGDHPTFGSVVDLVVGHASTAGEQVATPIVPPAAVAEPAVAEPAVAGPVGSVGSLDRAEVVAAVRALYARVLEYPEEVFEDDAQLEADLGVDSVKQTELFGRVAQLYGVVPPTNGFRIGDHPTFGSVVDLVVSGSAGTAVAVR</sequence>
<dbReference type="SUPFAM" id="SSF55048">
    <property type="entry name" value="Probable ACP-binding domain of malonyl-CoA ACP transacylase"/>
    <property type="match status" value="1"/>
</dbReference>
<keyword evidence="7" id="KW-1185">Reference proteome</keyword>
<reference evidence="6 7" key="1">
    <citation type="submission" date="2017-03" db="EMBL/GenBank/DDBJ databases">
        <title>Whole genome sequence of Micromonospora wenchangensis, isolated from mangrove soil.</title>
        <authorList>
            <person name="Yang H."/>
        </authorList>
    </citation>
    <scope>NUCLEOTIDE SEQUENCE [LARGE SCALE GENOMIC DNA]</scope>
    <source>
        <strain evidence="6 7">CCTCC AA 2012002</strain>
    </source>
</reference>
<organism evidence="6 7">
    <name type="scientific">Micromonospora wenchangensis</name>
    <dbReference type="NCBI Taxonomy" id="1185415"/>
    <lineage>
        <taxon>Bacteria</taxon>
        <taxon>Bacillati</taxon>
        <taxon>Actinomycetota</taxon>
        <taxon>Actinomycetes</taxon>
        <taxon>Micromonosporales</taxon>
        <taxon>Micromonosporaceae</taxon>
        <taxon>Micromonospora</taxon>
    </lineage>
</organism>
<evidence type="ECO:0000259" key="5">
    <source>
        <dbReference type="PROSITE" id="PS50075"/>
    </source>
</evidence>
<dbReference type="InterPro" id="IPR014043">
    <property type="entry name" value="Acyl_transferase_dom"/>
</dbReference>
<dbReference type="Gene3D" id="3.40.366.10">
    <property type="entry name" value="Malonyl-Coenzyme A Acyl Carrier Protein, domain 2"/>
    <property type="match status" value="1"/>
</dbReference>
<dbReference type="InterPro" id="IPR001227">
    <property type="entry name" value="Ac_transferase_dom_sf"/>
</dbReference>
<evidence type="ECO:0000256" key="4">
    <source>
        <dbReference type="ARBA" id="ARBA00048462"/>
    </source>
</evidence>
<proteinExistence type="predicted"/>
<feature type="domain" description="Carrier" evidence="5">
    <location>
        <begin position="373"/>
        <end position="453"/>
    </location>
</feature>
<evidence type="ECO:0000256" key="2">
    <source>
        <dbReference type="ARBA" id="ARBA00022679"/>
    </source>
</evidence>
<dbReference type="GO" id="GO:0006633">
    <property type="term" value="P:fatty acid biosynthetic process"/>
    <property type="evidence" value="ECO:0007669"/>
    <property type="project" value="TreeGrafter"/>
</dbReference>
<dbReference type="InterPro" id="IPR016035">
    <property type="entry name" value="Acyl_Trfase/lysoPLipase"/>
</dbReference>
<dbReference type="RefSeq" id="WP_088643801.1">
    <property type="nucleotide sequence ID" value="NZ_JBFBBH010000128.1"/>
</dbReference>
<dbReference type="SUPFAM" id="SSF52151">
    <property type="entry name" value="FabD/lysophospholipase-like"/>
    <property type="match status" value="1"/>
</dbReference>
<dbReference type="Proteomes" id="UP000197174">
    <property type="component" value="Unassembled WGS sequence"/>
</dbReference>
<gene>
    <name evidence="6" type="ORF">B5D80_11400</name>
</gene>
<name>A0A246RNA3_9ACTN</name>
<dbReference type="InterPro" id="IPR009081">
    <property type="entry name" value="PP-bd_ACP"/>
</dbReference>
<dbReference type="GO" id="GO:0004314">
    <property type="term" value="F:[acyl-carrier-protein] S-malonyltransferase activity"/>
    <property type="evidence" value="ECO:0007669"/>
    <property type="project" value="UniProtKB-EC"/>
</dbReference>
<dbReference type="SUPFAM" id="SSF47336">
    <property type="entry name" value="ACP-like"/>
    <property type="match status" value="2"/>
</dbReference>
<accession>A0A246RNA3</accession>
<dbReference type="PROSITE" id="PS50075">
    <property type="entry name" value="CARRIER"/>
    <property type="match status" value="2"/>
</dbReference>
<dbReference type="SMART" id="SM00827">
    <property type="entry name" value="PKS_AT"/>
    <property type="match status" value="1"/>
</dbReference>
<dbReference type="InterPro" id="IPR016036">
    <property type="entry name" value="Malonyl_transacylase_ACP-bd"/>
</dbReference>
<dbReference type="Pfam" id="PF00698">
    <property type="entry name" value="Acyl_transf_1"/>
    <property type="match status" value="1"/>
</dbReference>
<dbReference type="PANTHER" id="PTHR42681">
    <property type="entry name" value="MALONYL-COA-ACYL CARRIER PROTEIN TRANSACYLASE, MITOCHONDRIAL"/>
    <property type="match status" value="1"/>
</dbReference>
<dbReference type="InterPro" id="IPR036736">
    <property type="entry name" value="ACP-like_sf"/>
</dbReference>
<comment type="caution">
    <text evidence="6">The sequence shown here is derived from an EMBL/GenBank/DDBJ whole genome shotgun (WGS) entry which is preliminary data.</text>
</comment>
<dbReference type="EMBL" id="MZMV01000015">
    <property type="protein sequence ID" value="OWV08697.1"/>
    <property type="molecule type" value="Genomic_DNA"/>
</dbReference>
<evidence type="ECO:0000256" key="1">
    <source>
        <dbReference type="ARBA" id="ARBA00013258"/>
    </source>
</evidence>
<dbReference type="PANTHER" id="PTHR42681:SF1">
    <property type="entry name" value="MALONYL-COA-ACYL CARRIER PROTEIN TRANSACYLASE, MITOCHONDRIAL"/>
    <property type="match status" value="1"/>
</dbReference>
<keyword evidence="2" id="KW-0808">Transferase</keyword>
<dbReference type="InterPro" id="IPR050858">
    <property type="entry name" value="Mal-CoA-ACP_Trans/PKS_FabD"/>
</dbReference>
<dbReference type="Pfam" id="PF00550">
    <property type="entry name" value="PP-binding"/>
    <property type="match status" value="2"/>
</dbReference>
<evidence type="ECO:0000313" key="7">
    <source>
        <dbReference type="Proteomes" id="UP000197174"/>
    </source>
</evidence>
<dbReference type="OrthoDB" id="3543921at2"/>
<dbReference type="AlphaFoldDB" id="A0A246RNA3"/>
<evidence type="ECO:0000313" key="6">
    <source>
        <dbReference type="EMBL" id="OWV08697.1"/>
    </source>
</evidence>
<comment type="catalytic activity">
    <reaction evidence="4">
        <text>holo-[ACP] + malonyl-CoA = malonyl-[ACP] + CoA</text>
        <dbReference type="Rhea" id="RHEA:41792"/>
        <dbReference type="Rhea" id="RHEA-COMP:9623"/>
        <dbReference type="Rhea" id="RHEA-COMP:9685"/>
        <dbReference type="ChEBI" id="CHEBI:57287"/>
        <dbReference type="ChEBI" id="CHEBI:57384"/>
        <dbReference type="ChEBI" id="CHEBI:64479"/>
        <dbReference type="ChEBI" id="CHEBI:78449"/>
        <dbReference type="EC" id="2.3.1.39"/>
    </reaction>
</comment>
<protein>
    <recommendedName>
        <fullName evidence="1">[acyl-carrier-protein] S-malonyltransferase</fullName>
        <ecNumber evidence="1">2.3.1.39</ecNumber>
    </recommendedName>
</protein>
<keyword evidence="3" id="KW-0012">Acyltransferase</keyword>
<feature type="domain" description="Carrier" evidence="5">
    <location>
        <begin position="490"/>
        <end position="570"/>
    </location>
</feature>